<dbReference type="InParanoid" id="A0A0G4E9B8"/>
<evidence type="ECO:0000256" key="1">
    <source>
        <dbReference type="SAM" id="MobiDB-lite"/>
    </source>
</evidence>
<reference evidence="2 3" key="1">
    <citation type="submission" date="2014-11" db="EMBL/GenBank/DDBJ databases">
        <authorList>
            <person name="Zhu J."/>
            <person name="Qi W."/>
            <person name="Song R."/>
        </authorList>
    </citation>
    <scope>NUCLEOTIDE SEQUENCE [LARGE SCALE GENOMIC DNA]</scope>
</reference>
<gene>
    <name evidence="2" type="ORF">Vbra_1440</name>
</gene>
<evidence type="ECO:0000313" key="3">
    <source>
        <dbReference type="Proteomes" id="UP000041254"/>
    </source>
</evidence>
<feature type="region of interest" description="Disordered" evidence="1">
    <location>
        <begin position="82"/>
        <end position="117"/>
    </location>
</feature>
<accession>A0A0G4E9B8</accession>
<protein>
    <submittedName>
        <fullName evidence="2">Uncharacterized protein</fullName>
    </submittedName>
</protein>
<dbReference type="VEuPathDB" id="CryptoDB:Vbra_1440"/>
<sequence>MIHTEHPLNYPISIVYTGAVGQHQFGSLHIDKSAGIVPTGRLPDGWSAEDLKYVIPDRPRTLPPKHAGPKTAQAIKESLHEARVRASKKANNQSAGGCRQRARVGLDKGKAQPQANL</sequence>
<keyword evidence="3" id="KW-1185">Reference proteome</keyword>
<proteinExistence type="predicted"/>
<name>A0A0G4E9B8_VITBC</name>
<organism evidence="2 3">
    <name type="scientific">Vitrella brassicaformis (strain CCMP3155)</name>
    <dbReference type="NCBI Taxonomy" id="1169540"/>
    <lineage>
        <taxon>Eukaryota</taxon>
        <taxon>Sar</taxon>
        <taxon>Alveolata</taxon>
        <taxon>Colpodellida</taxon>
        <taxon>Vitrellaceae</taxon>
        <taxon>Vitrella</taxon>
    </lineage>
</organism>
<evidence type="ECO:0000313" key="2">
    <source>
        <dbReference type="EMBL" id="CEL91837.1"/>
    </source>
</evidence>
<dbReference type="EMBL" id="CDMY01000027">
    <property type="protein sequence ID" value="CEL91837.1"/>
    <property type="molecule type" value="Genomic_DNA"/>
</dbReference>
<dbReference type="AlphaFoldDB" id="A0A0G4E9B8"/>
<dbReference type="Proteomes" id="UP000041254">
    <property type="component" value="Unassembled WGS sequence"/>
</dbReference>